<dbReference type="FunFam" id="3.40.640.10:FF:000010">
    <property type="entry name" value="Phosphoserine aminotransferase"/>
    <property type="match status" value="1"/>
</dbReference>
<feature type="binding site" evidence="12">
    <location>
        <position position="152"/>
    </location>
    <ligand>
        <name>pyridoxal 5'-phosphate</name>
        <dbReference type="ChEBI" id="CHEBI:597326"/>
    </ligand>
</feature>
<evidence type="ECO:0000256" key="12">
    <source>
        <dbReference type="HAMAP-Rule" id="MF_00160"/>
    </source>
</evidence>
<evidence type="ECO:0000256" key="11">
    <source>
        <dbReference type="ARBA" id="ARBA00049007"/>
    </source>
</evidence>
<dbReference type="Pfam" id="PF00266">
    <property type="entry name" value="Aminotran_5"/>
    <property type="match status" value="1"/>
</dbReference>
<feature type="binding site" evidence="12">
    <location>
        <position position="9"/>
    </location>
    <ligand>
        <name>L-glutamate</name>
        <dbReference type="ChEBI" id="CHEBI:29985"/>
    </ligand>
</feature>
<dbReference type="GO" id="GO:0005737">
    <property type="term" value="C:cytoplasm"/>
    <property type="evidence" value="ECO:0007669"/>
    <property type="project" value="UniProtKB-SubCell"/>
</dbReference>
<feature type="binding site" evidence="12">
    <location>
        <begin position="237"/>
        <end position="238"/>
    </location>
    <ligand>
        <name>pyridoxal 5'-phosphate</name>
        <dbReference type="ChEBI" id="CHEBI:597326"/>
    </ligand>
</feature>
<dbReference type="HAMAP" id="MF_00160">
    <property type="entry name" value="SerC_aminotrans_5"/>
    <property type="match status" value="1"/>
</dbReference>
<dbReference type="STRING" id="1137284.GCA_001418205_00225"/>
<dbReference type="EC" id="2.6.1.52" evidence="12"/>
<comment type="catalytic activity">
    <reaction evidence="11 12">
        <text>O-phospho-L-serine + 2-oxoglutarate = 3-phosphooxypyruvate + L-glutamate</text>
        <dbReference type="Rhea" id="RHEA:14329"/>
        <dbReference type="ChEBI" id="CHEBI:16810"/>
        <dbReference type="ChEBI" id="CHEBI:18110"/>
        <dbReference type="ChEBI" id="CHEBI:29985"/>
        <dbReference type="ChEBI" id="CHEBI:57524"/>
        <dbReference type="EC" id="2.6.1.52"/>
    </reaction>
</comment>
<dbReference type="PANTHER" id="PTHR43247">
    <property type="entry name" value="PHOSPHOSERINE AMINOTRANSFERASE"/>
    <property type="match status" value="1"/>
</dbReference>
<dbReference type="NCBIfam" id="TIGR01364">
    <property type="entry name" value="serC_1"/>
    <property type="match status" value="1"/>
</dbReference>
<dbReference type="AlphaFoldDB" id="A0A0K6IG91"/>
<comment type="catalytic activity">
    <reaction evidence="10 12">
        <text>4-(phosphooxy)-L-threonine + 2-oxoglutarate = (R)-3-hydroxy-2-oxo-4-phosphooxybutanoate + L-glutamate</text>
        <dbReference type="Rhea" id="RHEA:16573"/>
        <dbReference type="ChEBI" id="CHEBI:16810"/>
        <dbReference type="ChEBI" id="CHEBI:29985"/>
        <dbReference type="ChEBI" id="CHEBI:58452"/>
        <dbReference type="ChEBI" id="CHEBI:58538"/>
        <dbReference type="EC" id="2.6.1.52"/>
    </reaction>
</comment>
<dbReference type="EMBL" id="CYHG01000001">
    <property type="protein sequence ID" value="CUB02392.1"/>
    <property type="molecule type" value="Genomic_DNA"/>
</dbReference>
<dbReference type="GO" id="GO:0006564">
    <property type="term" value="P:L-serine biosynthetic process"/>
    <property type="evidence" value="ECO:0007669"/>
    <property type="project" value="UniProtKB-UniRule"/>
</dbReference>
<dbReference type="SUPFAM" id="SSF53383">
    <property type="entry name" value="PLP-dependent transferases"/>
    <property type="match status" value="1"/>
</dbReference>
<sequence>MSRVYNFCSGPAALPEAVLAKAQAELLDWHGTGVSVMEMSHRSDEFMSILASAKTRLSKLLNISDDYEIVFTQGGASASFAQIPANLTNGFASACYLDTGAWSSKALKEAQKYTRVVVAGSSKDVNYTTVPDFSSLNLDEKAAYLHLTPNETIGGLEFADLPETNLPIVADLSSTILSRQIDVSKYGLIYAGAQKNVGPAGVVINIIRKDLLARSNNDALPSIWSFENLAKNDSMINTPPTFAIYLADLVFEWLEAQGGVPAMEKLNIEKADLLYGAIDNSGFYSNPIDVRYRSRMNVPFVLADESLEKTFLTESEEAGLRTLAGHRSVGGMRASIYNAMPLAGVQALVDFMHAFEKRYG</sequence>
<evidence type="ECO:0000256" key="10">
    <source>
        <dbReference type="ARBA" id="ARBA00047630"/>
    </source>
</evidence>
<evidence type="ECO:0000256" key="2">
    <source>
        <dbReference type="ARBA" id="ARBA00005099"/>
    </source>
</evidence>
<evidence type="ECO:0000256" key="9">
    <source>
        <dbReference type="ARBA" id="ARBA00023299"/>
    </source>
</evidence>
<keyword evidence="4 12" id="KW-0032">Aminotransferase</keyword>
<dbReference type="UniPathway" id="UPA00135">
    <property type="reaction ID" value="UER00197"/>
</dbReference>
<evidence type="ECO:0000259" key="13">
    <source>
        <dbReference type="Pfam" id="PF00266"/>
    </source>
</evidence>
<dbReference type="InterPro" id="IPR022278">
    <property type="entry name" value="Pser_aminoTfrase"/>
</dbReference>
<dbReference type="Gene3D" id="3.90.1150.10">
    <property type="entry name" value="Aspartate Aminotransferase, domain 1"/>
    <property type="match status" value="1"/>
</dbReference>
<keyword evidence="12" id="KW-0963">Cytoplasm</keyword>
<keyword evidence="5 12" id="KW-0028">Amino-acid biosynthesis</keyword>
<feature type="binding site" evidence="12">
    <location>
        <begin position="76"/>
        <end position="77"/>
    </location>
    <ligand>
        <name>pyridoxal 5'-phosphate</name>
        <dbReference type="ChEBI" id="CHEBI:597326"/>
    </ligand>
</feature>
<dbReference type="Proteomes" id="UP000182769">
    <property type="component" value="Unassembled WGS sequence"/>
</dbReference>
<keyword evidence="6 12" id="KW-0808">Transferase</keyword>
<comment type="pathway">
    <text evidence="1 12">Cofactor biosynthesis; pyridoxine 5'-phosphate biosynthesis; pyridoxine 5'-phosphate from D-erythrose 4-phosphate: step 3/5.</text>
</comment>
<dbReference type="GO" id="GO:0030170">
    <property type="term" value="F:pyridoxal phosphate binding"/>
    <property type="evidence" value="ECO:0007669"/>
    <property type="project" value="UniProtKB-UniRule"/>
</dbReference>
<comment type="subunit">
    <text evidence="12">Homodimer.</text>
</comment>
<dbReference type="InterPro" id="IPR015421">
    <property type="entry name" value="PyrdxlP-dep_Trfase_major"/>
</dbReference>
<comment type="cofactor">
    <cofactor evidence="12">
        <name>pyridoxal 5'-phosphate</name>
        <dbReference type="ChEBI" id="CHEBI:597326"/>
    </cofactor>
    <text evidence="12">Binds 1 pyridoxal phosphate per subunit.</text>
</comment>
<comment type="subcellular location">
    <subcellularLocation>
        <location evidence="12">Cytoplasm</location>
    </subcellularLocation>
</comment>
<feature type="binding site" evidence="12">
    <location>
        <position position="42"/>
    </location>
    <ligand>
        <name>L-glutamate</name>
        <dbReference type="ChEBI" id="CHEBI:29985"/>
    </ligand>
</feature>
<dbReference type="NCBIfam" id="NF003764">
    <property type="entry name" value="PRK05355.1"/>
    <property type="match status" value="1"/>
</dbReference>
<dbReference type="InterPro" id="IPR015424">
    <property type="entry name" value="PyrdxlP-dep_Trfase"/>
</dbReference>
<evidence type="ECO:0000256" key="6">
    <source>
        <dbReference type="ARBA" id="ARBA00022679"/>
    </source>
</evidence>
<evidence type="ECO:0000313" key="14">
    <source>
        <dbReference type="EMBL" id="CUB02392.1"/>
    </source>
</evidence>
<dbReference type="PANTHER" id="PTHR43247:SF1">
    <property type="entry name" value="PHOSPHOSERINE AMINOTRANSFERASE"/>
    <property type="match status" value="1"/>
</dbReference>
<feature type="binding site" evidence="12">
    <location>
        <position position="194"/>
    </location>
    <ligand>
        <name>pyridoxal 5'-phosphate</name>
        <dbReference type="ChEBI" id="CHEBI:597326"/>
    </ligand>
</feature>
<dbReference type="RefSeq" id="WP_055461362.1">
    <property type="nucleotide sequence ID" value="NZ_CYHG01000001.1"/>
</dbReference>
<feature type="domain" description="Aminotransferase class V" evidence="13">
    <location>
        <begin position="4"/>
        <end position="348"/>
    </location>
</feature>
<dbReference type="GO" id="GO:0008615">
    <property type="term" value="P:pyridoxine biosynthetic process"/>
    <property type="evidence" value="ECO:0007669"/>
    <property type="project" value="UniProtKB-UniRule"/>
</dbReference>
<evidence type="ECO:0000256" key="5">
    <source>
        <dbReference type="ARBA" id="ARBA00022605"/>
    </source>
</evidence>
<dbReference type="InterPro" id="IPR015422">
    <property type="entry name" value="PyrdxlP-dep_Trfase_small"/>
</dbReference>
<evidence type="ECO:0000313" key="15">
    <source>
        <dbReference type="Proteomes" id="UP000182769"/>
    </source>
</evidence>
<gene>
    <name evidence="12" type="primary">serC</name>
    <name evidence="14" type="ORF">Ga0061065_101225</name>
</gene>
<dbReference type="OrthoDB" id="9809412at2"/>
<keyword evidence="15" id="KW-1185">Reference proteome</keyword>
<feature type="modified residue" description="N6-(pyridoxal phosphate)lysine" evidence="12">
    <location>
        <position position="195"/>
    </location>
</feature>
<evidence type="ECO:0000256" key="1">
    <source>
        <dbReference type="ARBA" id="ARBA00004915"/>
    </source>
</evidence>
<dbReference type="FunFam" id="3.90.1150.10:FF:000006">
    <property type="entry name" value="Phosphoserine aminotransferase"/>
    <property type="match status" value="1"/>
</dbReference>
<comment type="similarity">
    <text evidence="3 12">Belongs to the class-V pyridoxal-phosphate-dependent aminotransferase family. SerC subfamily.</text>
</comment>
<feature type="binding site" evidence="12">
    <location>
        <position position="102"/>
    </location>
    <ligand>
        <name>pyridoxal 5'-phosphate</name>
        <dbReference type="ChEBI" id="CHEBI:597326"/>
    </ligand>
</feature>
<evidence type="ECO:0000256" key="4">
    <source>
        <dbReference type="ARBA" id="ARBA00022576"/>
    </source>
</evidence>
<keyword evidence="8 12" id="KW-0664">Pyridoxine biosynthesis</keyword>
<organism evidence="14 15">
    <name type="scientific">Marinomonas fungiae</name>
    <dbReference type="NCBI Taxonomy" id="1137284"/>
    <lineage>
        <taxon>Bacteria</taxon>
        <taxon>Pseudomonadati</taxon>
        <taxon>Pseudomonadota</taxon>
        <taxon>Gammaproteobacteria</taxon>
        <taxon>Oceanospirillales</taxon>
        <taxon>Oceanospirillaceae</taxon>
        <taxon>Marinomonas</taxon>
    </lineage>
</organism>
<name>A0A0K6IG91_9GAMM</name>
<keyword evidence="9 12" id="KW-0718">Serine biosynthesis</keyword>
<evidence type="ECO:0000256" key="8">
    <source>
        <dbReference type="ARBA" id="ARBA00023096"/>
    </source>
</evidence>
<comment type="pathway">
    <text evidence="2 12">Amino-acid biosynthesis; L-serine biosynthesis; L-serine from 3-phospho-D-glycerate: step 2/3.</text>
</comment>
<keyword evidence="7 12" id="KW-0663">Pyridoxal phosphate</keyword>
<dbReference type="UniPathway" id="UPA00244">
    <property type="reaction ID" value="UER00311"/>
</dbReference>
<dbReference type="InterPro" id="IPR000192">
    <property type="entry name" value="Aminotrans_V_dom"/>
</dbReference>
<feature type="binding site" evidence="12">
    <location>
        <position position="171"/>
    </location>
    <ligand>
        <name>pyridoxal 5'-phosphate</name>
        <dbReference type="ChEBI" id="CHEBI:597326"/>
    </ligand>
</feature>
<dbReference type="GO" id="GO:0004648">
    <property type="term" value="F:O-phospho-L-serine:2-oxoglutarate aminotransferase activity"/>
    <property type="evidence" value="ECO:0007669"/>
    <property type="project" value="UniProtKB-UniRule"/>
</dbReference>
<evidence type="ECO:0000256" key="7">
    <source>
        <dbReference type="ARBA" id="ARBA00022898"/>
    </source>
</evidence>
<dbReference type="PIRSF" id="PIRSF000525">
    <property type="entry name" value="SerC"/>
    <property type="match status" value="1"/>
</dbReference>
<reference evidence="15" key="1">
    <citation type="submission" date="2015-08" db="EMBL/GenBank/DDBJ databases">
        <authorList>
            <person name="Varghese N."/>
        </authorList>
    </citation>
    <scope>NUCLEOTIDE SEQUENCE [LARGE SCALE GENOMIC DNA]</scope>
    <source>
        <strain evidence="15">JCM 18476</strain>
    </source>
</reference>
<evidence type="ECO:0000256" key="3">
    <source>
        <dbReference type="ARBA" id="ARBA00006904"/>
    </source>
</evidence>
<proteinExistence type="inferred from homology"/>
<protein>
    <recommendedName>
        <fullName evidence="12">Phosphoserine aminotransferase</fullName>
        <ecNumber evidence="12">2.6.1.52</ecNumber>
    </recommendedName>
    <alternativeName>
        <fullName evidence="12">Phosphohydroxythreonine aminotransferase</fullName>
        <shortName evidence="12">PSAT</shortName>
    </alternativeName>
</protein>
<comment type="function">
    <text evidence="12">Catalyzes the reversible conversion of 3-phosphohydroxypyruvate to phosphoserine and of 3-hydroxy-2-oxo-4-phosphonooxybutanoate to phosphohydroxythreonine.</text>
</comment>
<dbReference type="Gene3D" id="3.40.640.10">
    <property type="entry name" value="Type I PLP-dependent aspartate aminotransferase-like (Major domain)"/>
    <property type="match status" value="1"/>
</dbReference>
<accession>A0A0K6IG91</accession>